<evidence type="ECO:0000313" key="7">
    <source>
        <dbReference type="Proteomes" id="UP000197418"/>
    </source>
</evidence>
<dbReference type="SUPFAM" id="SSF51445">
    <property type="entry name" value="(Trans)glycosidases"/>
    <property type="match status" value="1"/>
</dbReference>
<proteinExistence type="inferred from homology"/>
<keyword evidence="7" id="KW-1185">Reference proteome</keyword>
<protein>
    <submittedName>
        <fullName evidence="6">Beta-galactosidase</fullName>
    </submittedName>
    <submittedName>
        <fullName evidence="5">Beta-glucosidase</fullName>
        <ecNumber evidence="5">3.2.1.21</ecNumber>
    </submittedName>
</protein>
<dbReference type="Gene3D" id="3.20.20.80">
    <property type="entry name" value="Glycosidases"/>
    <property type="match status" value="1"/>
</dbReference>
<evidence type="ECO:0000256" key="2">
    <source>
        <dbReference type="ARBA" id="ARBA00022801"/>
    </source>
</evidence>
<dbReference type="SMR" id="A0A0A7RBQ4"/>
<dbReference type="OrthoDB" id="84443at2157"/>
<dbReference type="GO" id="GO:0005975">
    <property type="term" value="P:carbohydrate metabolic process"/>
    <property type="evidence" value="ECO:0007669"/>
    <property type="project" value="InterPro"/>
</dbReference>
<dbReference type="PRINTS" id="PR00131">
    <property type="entry name" value="GLHYDRLASE1"/>
</dbReference>
<dbReference type="PANTHER" id="PTHR10353:SF209">
    <property type="entry name" value="GALACTOLIPID GALACTOSYLTRANSFERASE SFR2, CHLOROPLASTIC"/>
    <property type="match status" value="1"/>
</dbReference>
<reference evidence="6 7" key="2">
    <citation type="submission" date="2016-04" db="EMBL/GenBank/DDBJ databases">
        <title>Complete genome sequence of Thermococcus pacificus type strain P4.</title>
        <authorList>
            <person name="Oger P.M."/>
        </authorList>
    </citation>
    <scope>NUCLEOTIDE SEQUENCE [LARGE SCALE GENOMIC DNA]</scope>
    <source>
        <strain evidence="6 7">P-4</strain>
    </source>
</reference>
<keyword evidence="3 5" id="KW-0326">Glycosidase</keyword>
<dbReference type="PROSITE" id="PS00653">
    <property type="entry name" value="GLYCOSYL_HYDROL_F1_2"/>
    <property type="match status" value="1"/>
</dbReference>
<name>A0A0A7RBQ4_9EURY</name>
<comment type="similarity">
    <text evidence="1 4">Belongs to the glycosyl hydrolase 1 family.</text>
</comment>
<reference evidence="5" key="1">
    <citation type="submission" date="2014-09" db="EMBL/GenBank/DDBJ databases">
        <title>Novel substrate specificity of a thermostable beta-glucosidase from the hyperthermophilic archaeon, Thermococcus pacificus.</title>
        <authorList>
            <person name="Kim Y.J."/>
        </authorList>
    </citation>
    <scope>NUCLEOTIDE SEQUENCE</scope>
    <source>
        <strain evidence="5">P-4</strain>
    </source>
</reference>
<dbReference type="NCBIfam" id="NF041004">
    <property type="entry name" value="Beta_gal_BgaS"/>
    <property type="match status" value="1"/>
</dbReference>
<dbReference type="PANTHER" id="PTHR10353">
    <property type="entry name" value="GLYCOSYL HYDROLASE"/>
    <property type="match status" value="1"/>
</dbReference>
<dbReference type="InterPro" id="IPR033132">
    <property type="entry name" value="GH_1_N_CS"/>
</dbReference>
<evidence type="ECO:0000256" key="4">
    <source>
        <dbReference type="RuleBase" id="RU003690"/>
    </source>
</evidence>
<dbReference type="EMBL" id="CP015102">
    <property type="protein sequence ID" value="ASJ07074.1"/>
    <property type="molecule type" value="Genomic_DNA"/>
</dbReference>
<keyword evidence="2 5" id="KW-0378">Hydrolase</keyword>
<dbReference type="RefSeq" id="WP_088854325.1">
    <property type="nucleotide sequence ID" value="NZ_CP015102.1"/>
</dbReference>
<dbReference type="AlphaFoldDB" id="A0A0A7RBQ4"/>
<dbReference type="InterPro" id="IPR001360">
    <property type="entry name" value="Glyco_hydro_1"/>
</dbReference>
<dbReference type="GO" id="GO:0008422">
    <property type="term" value="F:beta-glucosidase activity"/>
    <property type="evidence" value="ECO:0007669"/>
    <property type="project" value="UniProtKB-EC"/>
</dbReference>
<dbReference type="Proteomes" id="UP000197418">
    <property type="component" value="Chromosome"/>
</dbReference>
<dbReference type="InterPro" id="IPR017853">
    <property type="entry name" value="GH"/>
</dbReference>
<dbReference type="GeneID" id="33315990"/>
<dbReference type="EMBL" id="KM583848">
    <property type="protein sequence ID" value="AJA30078.1"/>
    <property type="molecule type" value="Genomic_DNA"/>
</dbReference>
<gene>
    <name evidence="6" type="ORF">A3L08_06935</name>
</gene>
<dbReference type="KEGG" id="tpaf:A3L08_06935"/>
<organism evidence="5">
    <name type="scientific">Thermococcus pacificus</name>
    <dbReference type="NCBI Taxonomy" id="71998"/>
    <lineage>
        <taxon>Archaea</taxon>
        <taxon>Methanobacteriati</taxon>
        <taxon>Methanobacteriota</taxon>
        <taxon>Thermococci</taxon>
        <taxon>Thermococcales</taxon>
        <taxon>Thermococcaceae</taxon>
        <taxon>Thermococcus</taxon>
    </lineage>
</organism>
<accession>A0A0A7RBQ4</accession>
<dbReference type="Pfam" id="PF00232">
    <property type="entry name" value="Glyco_hydro_1"/>
    <property type="match status" value="2"/>
</dbReference>
<evidence type="ECO:0000313" key="5">
    <source>
        <dbReference type="EMBL" id="AJA30078.1"/>
    </source>
</evidence>
<dbReference type="EC" id="3.2.1.21" evidence="5"/>
<dbReference type="InterPro" id="IPR053427">
    <property type="entry name" value="Beta-galactosidase"/>
</dbReference>
<sequence length="487" mass="56307">MYKFPKDFLFGYSWSGFQFEMGLPGSEVPNSDWWVWVHDIENIATGLVSGDLPENGPAYWDLYKKDHDIAESLGMDAIRGGIEWARIFPKPTFDVKARVEKDEEGNIVSVEVPESSIKELEKIADMKALEHYREIYADWKERGKTFILNLYHWPLPLWLHDPLKVRKLGPDRAPAGWLDDKSVVEFAKFAAFVAYHLDDLVDSWSTMNEPNVVYQNGYTRPTSGFPPGYLSFEAERKAKMNLIQAHARAYDVIKEYSDKDVGIIYAYTWPDPLREEVEDEVRAIRERELYSFVDAVHFGKAADIEERDDLQGKVDWLGVNYYSRLAFDRVNGHVLPVSGYGFSGERGGYARSGRACSDFGWEIYPEGLEKLLKDLAKRYGLPMMITENGIADAADRYRSHYLVSHLRAVYEAMKEGADVRGYLHWSLTDNYEWAQGFRMRFGLVYVDMGTKKRYLRPSALVFREIATRKEIPEELEHLSSLDFLVRR</sequence>
<evidence type="ECO:0000256" key="1">
    <source>
        <dbReference type="ARBA" id="ARBA00010838"/>
    </source>
</evidence>
<evidence type="ECO:0000256" key="3">
    <source>
        <dbReference type="ARBA" id="ARBA00023295"/>
    </source>
</evidence>
<evidence type="ECO:0000313" key="6">
    <source>
        <dbReference type="EMBL" id="ASJ07074.1"/>
    </source>
</evidence>